<dbReference type="Proteomes" id="UP000305848">
    <property type="component" value="Unassembled WGS sequence"/>
</dbReference>
<dbReference type="RefSeq" id="WP_137260404.1">
    <property type="nucleotide sequence ID" value="NZ_SZQL01000002.1"/>
</dbReference>
<evidence type="ECO:0000313" key="2">
    <source>
        <dbReference type="Proteomes" id="UP000305848"/>
    </source>
</evidence>
<dbReference type="OrthoDB" id="675660at2"/>
<reference evidence="1 2" key="1">
    <citation type="submission" date="2019-05" db="EMBL/GenBank/DDBJ databases">
        <title>Panacibacter sp. strain 17mud1-8 Genome sequencing and assembly.</title>
        <authorList>
            <person name="Chhetri G."/>
        </authorList>
    </citation>
    <scope>NUCLEOTIDE SEQUENCE [LARGE SCALE GENOMIC DNA]</scope>
    <source>
        <strain evidence="1 2">17mud1-8</strain>
    </source>
</reference>
<dbReference type="AlphaFoldDB" id="A0A4U3L6F3"/>
<comment type="caution">
    <text evidence="1">The sequence shown here is derived from an EMBL/GenBank/DDBJ whole genome shotgun (WGS) entry which is preliminary data.</text>
</comment>
<name>A0A4U3L6F3_9BACT</name>
<sequence length="82" mass="9290">MDEPFTLTVPYHGQQHDFETQLIVTGYTYKFRTVVNDTEVFFERDDAGDFRALAPNADAKQLHSLDTGLLQAIAQQLDTILS</sequence>
<organism evidence="1 2">
    <name type="scientific">Ilyomonas limi</name>
    <dbReference type="NCBI Taxonomy" id="2575867"/>
    <lineage>
        <taxon>Bacteria</taxon>
        <taxon>Pseudomonadati</taxon>
        <taxon>Bacteroidota</taxon>
        <taxon>Chitinophagia</taxon>
        <taxon>Chitinophagales</taxon>
        <taxon>Chitinophagaceae</taxon>
        <taxon>Ilyomonas</taxon>
    </lineage>
</organism>
<gene>
    <name evidence="1" type="ORF">FC093_03675</name>
</gene>
<keyword evidence="2" id="KW-1185">Reference proteome</keyword>
<accession>A0A4U3L6F3</accession>
<protein>
    <submittedName>
        <fullName evidence="1">Uncharacterized protein</fullName>
    </submittedName>
</protein>
<dbReference type="EMBL" id="SZQL01000002">
    <property type="protein sequence ID" value="TKK70805.1"/>
    <property type="molecule type" value="Genomic_DNA"/>
</dbReference>
<evidence type="ECO:0000313" key="1">
    <source>
        <dbReference type="EMBL" id="TKK70805.1"/>
    </source>
</evidence>
<proteinExistence type="predicted"/>